<comment type="caution">
    <text evidence="1">The sequence shown here is derived from an EMBL/GenBank/DDBJ whole genome shotgun (WGS) entry which is preliminary data.</text>
</comment>
<protein>
    <submittedName>
        <fullName evidence="1">Uncharacterized protein</fullName>
    </submittedName>
</protein>
<gene>
    <name evidence="1" type="ORF">DSO57_1026162</name>
</gene>
<dbReference type="EMBL" id="QTSX02000151">
    <property type="protein sequence ID" value="KAJ9088132.1"/>
    <property type="molecule type" value="Genomic_DNA"/>
</dbReference>
<evidence type="ECO:0000313" key="1">
    <source>
        <dbReference type="EMBL" id="KAJ9088132.1"/>
    </source>
</evidence>
<sequence length="121" mass="13793">MLQYTTPKKVWLEKLKAKYKAVTPLLAYCQAKGKVGTIDWLDRDMGVYFGNVFILGETSPYYLGKGVEPHIASCQVLAWDQDELVYDTIKYLQSNNDATHILIQLGLNRLFKAKNSCRSQT</sequence>
<accession>A0ACC2UMG2</accession>
<dbReference type="Proteomes" id="UP001165960">
    <property type="component" value="Unassembled WGS sequence"/>
</dbReference>
<reference evidence="1" key="1">
    <citation type="submission" date="2022-04" db="EMBL/GenBank/DDBJ databases">
        <title>Genome of the entomopathogenic fungus Entomophthora muscae.</title>
        <authorList>
            <person name="Elya C."/>
            <person name="Lovett B.R."/>
            <person name="Lee E."/>
            <person name="Macias A.M."/>
            <person name="Hajek A.E."/>
            <person name="De Bivort B.L."/>
            <person name="Kasson M.T."/>
            <person name="De Fine Licht H.H."/>
            <person name="Stajich J.E."/>
        </authorList>
    </citation>
    <scope>NUCLEOTIDE SEQUENCE</scope>
    <source>
        <strain evidence="1">Berkeley</strain>
    </source>
</reference>
<proteinExistence type="predicted"/>
<name>A0ACC2UMG2_9FUNG</name>
<evidence type="ECO:0000313" key="2">
    <source>
        <dbReference type="Proteomes" id="UP001165960"/>
    </source>
</evidence>
<keyword evidence="2" id="KW-1185">Reference proteome</keyword>
<organism evidence="1 2">
    <name type="scientific">Entomophthora muscae</name>
    <dbReference type="NCBI Taxonomy" id="34485"/>
    <lineage>
        <taxon>Eukaryota</taxon>
        <taxon>Fungi</taxon>
        <taxon>Fungi incertae sedis</taxon>
        <taxon>Zoopagomycota</taxon>
        <taxon>Entomophthoromycotina</taxon>
        <taxon>Entomophthoromycetes</taxon>
        <taxon>Entomophthorales</taxon>
        <taxon>Entomophthoraceae</taxon>
        <taxon>Entomophthora</taxon>
    </lineage>
</organism>